<keyword evidence="2" id="KW-1185">Reference proteome</keyword>
<sequence>MNRRQMLRFSTLFGACALGAPAALAITHPDEQFPIDESDANLVPEKFRRQAVSYSGPEKPGTIVVDTANRYLYLVQPNGEALRYGIGVGRQGFSWSGRADVRWKQKWPRWTPPAEMVKRDANAARWANGMPGGPTNPLGARALYLFQGKVDTLYRIHGTADPRSIGKAVSSGCIRLLNVDVADLYERVKPGAQVVVKQKGSRNPTPKPVNPAPQLQAREETIKPKAQIVKRNFNLN</sequence>
<dbReference type="EMBL" id="JAENHL010000004">
    <property type="protein sequence ID" value="MBK1865021.1"/>
    <property type="molecule type" value="Genomic_DNA"/>
</dbReference>
<evidence type="ECO:0000313" key="2">
    <source>
        <dbReference type="Proteomes" id="UP000616151"/>
    </source>
</evidence>
<protein>
    <submittedName>
        <fullName evidence="1">L,D-transpeptidase</fullName>
    </submittedName>
</protein>
<gene>
    <name evidence="1" type="ORF">JHL16_01555</name>
</gene>
<evidence type="ECO:0000313" key="1">
    <source>
        <dbReference type="EMBL" id="MBK1865021.1"/>
    </source>
</evidence>
<comment type="caution">
    <text evidence="1">The sequence shown here is derived from an EMBL/GenBank/DDBJ whole genome shotgun (WGS) entry which is preliminary data.</text>
</comment>
<name>A0ACC5QXB1_9HYPH</name>
<dbReference type="Proteomes" id="UP000616151">
    <property type="component" value="Unassembled WGS sequence"/>
</dbReference>
<proteinExistence type="predicted"/>
<reference evidence="1" key="1">
    <citation type="submission" date="2021-01" db="EMBL/GenBank/DDBJ databases">
        <authorList>
            <person name="Sun Q."/>
        </authorList>
    </citation>
    <scope>NUCLEOTIDE SEQUENCE</scope>
    <source>
        <strain evidence="1">YIM B02566</strain>
    </source>
</reference>
<organism evidence="1 2">
    <name type="scientific">Taklimakanibacter albus</name>
    <dbReference type="NCBI Taxonomy" id="2800327"/>
    <lineage>
        <taxon>Bacteria</taxon>
        <taxon>Pseudomonadati</taxon>
        <taxon>Pseudomonadota</taxon>
        <taxon>Alphaproteobacteria</taxon>
        <taxon>Hyphomicrobiales</taxon>
        <taxon>Aestuariivirgaceae</taxon>
        <taxon>Taklimakanibacter</taxon>
    </lineage>
</organism>
<accession>A0ACC5QXB1</accession>